<dbReference type="AlphaFoldDB" id="A0A3B1CZH2"/>
<name>A0A3B1CZH2_9ZZZZ</name>
<proteinExistence type="predicted"/>
<feature type="non-terminal residue" evidence="2">
    <location>
        <position position="1"/>
    </location>
</feature>
<accession>A0A3B1CZH2</accession>
<protein>
    <submittedName>
        <fullName evidence="2">Uncharacterized protein</fullName>
    </submittedName>
</protein>
<organism evidence="2">
    <name type="scientific">hydrothermal vent metagenome</name>
    <dbReference type="NCBI Taxonomy" id="652676"/>
    <lineage>
        <taxon>unclassified sequences</taxon>
        <taxon>metagenomes</taxon>
        <taxon>ecological metagenomes</taxon>
    </lineage>
</organism>
<reference evidence="2" key="1">
    <citation type="submission" date="2018-06" db="EMBL/GenBank/DDBJ databases">
        <authorList>
            <person name="Zhirakovskaya E."/>
        </authorList>
    </citation>
    <scope>NUCLEOTIDE SEQUENCE</scope>
</reference>
<gene>
    <name evidence="2" type="ORF">MNBD_PLANCTO02-2169</name>
</gene>
<evidence type="ECO:0000313" key="2">
    <source>
        <dbReference type="EMBL" id="VAX36056.1"/>
    </source>
</evidence>
<sequence length="82" mass="8773">KIERRESLDQNSQVPVSSNAKPPETRQLSVSELVPRGRVVIGNIALATKGASVTGTYKGSRESLLDGDGRVKSGFAKAKLHK</sequence>
<feature type="compositionally biased region" description="Polar residues" evidence="1">
    <location>
        <begin position="9"/>
        <end position="30"/>
    </location>
</feature>
<feature type="region of interest" description="Disordered" evidence="1">
    <location>
        <begin position="1"/>
        <end position="31"/>
    </location>
</feature>
<evidence type="ECO:0000256" key="1">
    <source>
        <dbReference type="SAM" id="MobiDB-lite"/>
    </source>
</evidence>
<dbReference type="EMBL" id="UOGL01000029">
    <property type="protein sequence ID" value="VAX36056.1"/>
    <property type="molecule type" value="Genomic_DNA"/>
</dbReference>